<gene>
    <name evidence="1" type="ORF">RhiirC2_798884</name>
</gene>
<comment type="caution">
    <text evidence="1">The sequence shown here is derived from an EMBL/GenBank/DDBJ whole genome shotgun (WGS) entry which is preliminary data.</text>
</comment>
<reference evidence="1 2" key="2">
    <citation type="submission" date="2017-10" db="EMBL/GenBank/DDBJ databases">
        <title>Extensive intraspecific genome diversity in a model arbuscular mycorrhizal fungus.</title>
        <authorList>
            <person name="Chen E.C.H."/>
            <person name="Morin E."/>
            <person name="Baudet D."/>
            <person name="Noel J."/>
            <person name="Ndikumana S."/>
            <person name="Charron P."/>
            <person name="St-Onge C."/>
            <person name="Giorgi J."/>
            <person name="Grigoriev I.V."/>
            <person name="Roux C."/>
            <person name="Martin F.M."/>
            <person name="Corradi N."/>
        </authorList>
    </citation>
    <scope>NUCLEOTIDE SEQUENCE [LARGE SCALE GENOMIC DNA]</scope>
    <source>
        <strain evidence="1 2">C2</strain>
    </source>
</reference>
<organism evidence="1 2">
    <name type="scientific">Rhizophagus irregularis</name>
    <dbReference type="NCBI Taxonomy" id="588596"/>
    <lineage>
        <taxon>Eukaryota</taxon>
        <taxon>Fungi</taxon>
        <taxon>Fungi incertae sedis</taxon>
        <taxon>Mucoromycota</taxon>
        <taxon>Glomeromycotina</taxon>
        <taxon>Glomeromycetes</taxon>
        <taxon>Glomerales</taxon>
        <taxon>Glomeraceae</taxon>
        <taxon>Rhizophagus</taxon>
    </lineage>
</organism>
<protein>
    <submittedName>
        <fullName evidence="1">Uncharacterized protein</fullName>
    </submittedName>
</protein>
<evidence type="ECO:0000313" key="2">
    <source>
        <dbReference type="Proteomes" id="UP000233469"/>
    </source>
</evidence>
<reference evidence="1 2" key="1">
    <citation type="submission" date="2016-04" db="EMBL/GenBank/DDBJ databases">
        <title>Genome analyses suggest a sexual origin of heterokaryosis in a supposedly ancient asexual fungus.</title>
        <authorList>
            <person name="Ropars J."/>
            <person name="Sedzielewska K."/>
            <person name="Noel J."/>
            <person name="Charron P."/>
            <person name="Farinelli L."/>
            <person name="Marton T."/>
            <person name="Kruger M."/>
            <person name="Pelin A."/>
            <person name="Brachmann A."/>
            <person name="Corradi N."/>
        </authorList>
    </citation>
    <scope>NUCLEOTIDE SEQUENCE [LARGE SCALE GENOMIC DNA]</scope>
    <source>
        <strain evidence="1 2">C2</strain>
    </source>
</reference>
<proteinExistence type="predicted"/>
<evidence type="ECO:0000313" key="1">
    <source>
        <dbReference type="EMBL" id="PKK56992.1"/>
    </source>
</evidence>
<dbReference type="AlphaFoldDB" id="A0A2N1M5S9"/>
<sequence length="56" mass="6543">MSVKILDQVLQEVDLPFPIRVIKRTIDEISSLIQYVFSLKICYKRSTVGFEDIIQI</sequence>
<name>A0A2N1M5S9_9GLOM</name>
<accession>A0A2N1M5S9</accession>
<dbReference type="EMBL" id="LLXL01004880">
    <property type="protein sequence ID" value="PKK56992.1"/>
    <property type="molecule type" value="Genomic_DNA"/>
</dbReference>
<dbReference type="Proteomes" id="UP000233469">
    <property type="component" value="Unassembled WGS sequence"/>
</dbReference>